<evidence type="ECO:0000313" key="1">
    <source>
        <dbReference type="EMBL" id="TGK89364.1"/>
    </source>
</evidence>
<reference evidence="3 4" key="2">
    <citation type="journal article" date="2019" name="PLoS Negl. Trop. Dis.">
        <title>Revisiting the worldwide diversity of Leptospira species in the environment.</title>
        <authorList>
            <person name="Vincent A.T."/>
            <person name="Schiettekatte O."/>
            <person name="Bourhy P."/>
            <person name="Veyrier F.J."/>
            <person name="Picardeau M."/>
        </authorList>
    </citation>
    <scope>NUCLEOTIDE SEQUENCE [LARGE SCALE GENOMIC DNA]</scope>
    <source>
        <strain evidence="1 3">201800280</strain>
        <strain evidence="4">201800281</strain>
    </source>
</reference>
<keyword evidence="4" id="KW-1185">Reference proteome</keyword>
<evidence type="ECO:0000313" key="4">
    <source>
        <dbReference type="Proteomes" id="UP000297918"/>
    </source>
</evidence>
<dbReference type="Proteomes" id="UP000297918">
    <property type="component" value="Unassembled WGS sequence"/>
</dbReference>
<dbReference type="AlphaFoldDB" id="A0A4R9IQW0"/>
<dbReference type="RefSeq" id="WP_135747193.1">
    <property type="nucleotide sequence ID" value="NZ_RQFL01000011.1"/>
</dbReference>
<proteinExistence type="predicted"/>
<gene>
    <name evidence="1" type="ORF">EHQ23_02965</name>
    <name evidence="2" type="ORF">EHQ26_05380</name>
</gene>
<dbReference type="EMBL" id="RQFM01000008">
    <property type="protein sequence ID" value="TGK89364.1"/>
    <property type="molecule type" value="Genomic_DNA"/>
</dbReference>
<comment type="caution">
    <text evidence="1">The sequence shown here is derived from an EMBL/GenBank/DDBJ whole genome shotgun (WGS) entry which is preliminary data.</text>
</comment>
<organism evidence="1 3">
    <name type="scientific">Leptospira bourretii</name>
    <dbReference type="NCBI Taxonomy" id="2484962"/>
    <lineage>
        <taxon>Bacteria</taxon>
        <taxon>Pseudomonadati</taxon>
        <taxon>Spirochaetota</taxon>
        <taxon>Spirochaetia</taxon>
        <taxon>Leptospirales</taxon>
        <taxon>Leptospiraceae</taxon>
        <taxon>Leptospira</taxon>
    </lineage>
</organism>
<protein>
    <submittedName>
        <fullName evidence="1">Uncharacterized protein</fullName>
    </submittedName>
</protein>
<accession>A0A4R9IQW0</accession>
<dbReference type="Proteomes" id="UP000297394">
    <property type="component" value="Unassembled WGS sequence"/>
</dbReference>
<name>A0A4R9IQW0_9LEPT</name>
<evidence type="ECO:0000313" key="3">
    <source>
        <dbReference type="Proteomes" id="UP000297394"/>
    </source>
</evidence>
<evidence type="ECO:0000313" key="2">
    <source>
        <dbReference type="EMBL" id="TGK93468.1"/>
    </source>
</evidence>
<reference evidence="2" key="1">
    <citation type="submission" date="2018-10" db="EMBL/GenBank/DDBJ databases">
        <authorList>
            <person name="Vincent A.T."/>
            <person name="Schiettekatte O."/>
            <person name="Bourhy P."/>
            <person name="Veyrier F.J."/>
            <person name="Picardeau M."/>
        </authorList>
    </citation>
    <scope>NUCLEOTIDE SEQUENCE</scope>
    <source>
        <strain evidence="2">201800281</strain>
    </source>
</reference>
<dbReference type="EMBL" id="RQFL01000011">
    <property type="protein sequence ID" value="TGK93468.1"/>
    <property type="molecule type" value="Genomic_DNA"/>
</dbReference>
<sequence>MKRICVVAILFSLLFLFQCRVRITTNNNCEEKKRNLQVCLLIALNSRDADKIPLTLSCQELYQPGFGCD</sequence>